<feature type="region of interest" description="Disordered" evidence="1">
    <location>
        <begin position="136"/>
        <end position="202"/>
    </location>
</feature>
<accession>A0A844ZTJ9</accession>
<reference evidence="3 4" key="1">
    <citation type="submission" date="2019-12" db="EMBL/GenBank/DDBJ databases">
        <title>Genomic-based taxomic classification of the family Erythrobacteraceae.</title>
        <authorList>
            <person name="Xu L."/>
        </authorList>
    </citation>
    <scope>NUCLEOTIDE SEQUENCE [LARGE SCALE GENOMIC DNA]</scope>
    <source>
        <strain evidence="3 4">KCTC 52763</strain>
    </source>
</reference>
<dbReference type="Proteomes" id="UP000442714">
    <property type="component" value="Unassembled WGS sequence"/>
</dbReference>
<dbReference type="AlphaFoldDB" id="A0A844ZTJ9"/>
<dbReference type="OrthoDB" id="7391745at2"/>
<gene>
    <name evidence="3" type="ORF">GRI41_10540</name>
</gene>
<dbReference type="EMBL" id="WTYX01000002">
    <property type="protein sequence ID" value="MXO91263.1"/>
    <property type="molecule type" value="Genomic_DNA"/>
</dbReference>
<evidence type="ECO:0000313" key="3">
    <source>
        <dbReference type="EMBL" id="MXO91263.1"/>
    </source>
</evidence>
<sequence>MSRSALRIAASGMAMLVLTLHASTAAQDRPITAEQVIKNAEAAYGPPAPKPKCEEATGDEIVVCAEEQDQSQFRVKSSSELDPTSEEAIDDGVPRAPDVGGPGIFTGPATVGGLCFIPPCPKEAALIIDVTALPEAPPGSDADRIARGLPPLGDESGPVGSVANPVTSAGDADADAAQQSGEEAILPESSSPAEEQSDSPIR</sequence>
<keyword evidence="4" id="KW-1185">Reference proteome</keyword>
<keyword evidence="2" id="KW-0732">Signal</keyword>
<feature type="compositionally biased region" description="Low complexity" evidence="1">
    <location>
        <begin position="168"/>
        <end position="184"/>
    </location>
</feature>
<dbReference type="RefSeq" id="WP_160604965.1">
    <property type="nucleotide sequence ID" value="NZ_WTYX01000002.1"/>
</dbReference>
<proteinExistence type="predicted"/>
<evidence type="ECO:0000313" key="4">
    <source>
        <dbReference type="Proteomes" id="UP000442714"/>
    </source>
</evidence>
<evidence type="ECO:0000256" key="1">
    <source>
        <dbReference type="SAM" id="MobiDB-lite"/>
    </source>
</evidence>
<name>A0A844ZTJ9_9SPHN</name>
<feature type="compositionally biased region" description="Polar residues" evidence="1">
    <location>
        <begin position="73"/>
        <end position="82"/>
    </location>
</feature>
<feature type="signal peptide" evidence="2">
    <location>
        <begin position="1"/>
        <end position="25"/>
    </location>
</feature>
<feature type="region of interest" description="Disordered" evidence="1">
    <location>
        <begin position="73"/>
        <end position="96"/>
    </location>
</feature>
<organism evidence="3 4">
    <name type="scientific">Pontixanthobacter aquaemixtae</name>
    <dbReference type="NCBI Taxonomy" id="1958940"/>
    <lineage>
        <taxon>Bacteria</taxon>
        <taxon>Pseudomonadati</taxon>
        <taxon>Pseudomonadota</taxon>
        <taxon>Alphaproteobacteria</taxon>
        <taxon>Sphingomonadales</taxon>
        <taxon>Erythrobacteraceae</taxon>
        <taxon>Pontixanthobacter</taxon>
    </lineage>
</organism>
<feature type="chain" id="PRO_5032733590" evidence="2">
    <location>
        <begin position="26"/>
        <end position="202"/>
    </location>
</feature>
<evidence type="ECO:0000256" key="2">
    <source>
        <dbReference type="SAM" id="SignalP"/>
    </source>
</evidence>
<comment type="caution">
    <text evidence="3">The sequence shown here is derived from an EMBL/GenBank/DDBJ whole genome shotgun (WGS) entry which is preliminary data.</text>
</comment>
<protein>
    <submittedName>
        <fullName evidence="3">Uncharacterized protein</fullName>
    </submittedName>
</protein>